<protein>
    <submittedName>
        <fullName evidence="2">Uncharacterized protein</fullName>
    </submittedName>
</protein>
<evidence type="ECO:0000313" key="2">
    <source>
        <dbReference type="EMBL" id="MBW89413.1"/>
    </source>
</evidence>
<dbReference type="AlphaFoldDB" id="A0A2P2J7H0"/>
<keyword evidence="1" id="KW-0812">Transmembrane</keyword>
<name>A0A2P2J7H0_RHIMU</name>
<feature type="transmembrane region" description="Helical" evidence="1">
    <location>
        <begin position="12"/>
        <end position="37"/>
    </location>
</feature>
<organism evidence="2">
    <name type="scientific">Rhizophora mucronata</name>
    <name type="common">Asiatic mangrove</name>
    <dbReference type="NCBI Taxonomy" id="61149"/>
    <lineage>
        <taxon>Eukaryota</taxon>
        <taxon>Viridiplantae</taxon>
        <taxon>Streptophyta</taxon>
        <taxon>Embryophyta</taxon>
        <taxon>Tracheophyta</taxon>
        <taxon>Spermatophyta</taxon>
        <taxon>Magnoliopsida</taxon>
        <taxon>eudicotyledons</taxon>
        <taxon>Gunneridae</taxon>
        <taxon>Pentapetalae</taxon>
        <taxon>rosids</taxon>
        <taxon>fabids</taxon>
        <taxon>Malpighiales</taxon>
        <taxon>Rhizophoraceae</taxon>
        <taxon>Rhizophora</taxon>
    </lineage>
</organism>
<keyword evidence="1" id="KW-1133">Transmembrane helix</keyword>
<proteinExistence type="predicted"/>
<keyword evidence="1" id="KW-0472">Membrane</keyword>
<dbReference type="EMBL" id="GGEC01008930">
    <property type="protein sequence ID" value="MBW89413.1"/>
    <property type="molecule type" value="Transcribed_RNA"/>
</dbReference>
<sequence length="39" mass="4667">MRKISRKRKIICCQVLCNPISLLTCIDFWIGFCYQFLLV</sequence>
<evidence type="ECO:0000256" key="1">
    <source>
        <dbReference type="SAM" id="Phobius"/>
    </source>
</evidence>
<reference evidence="2" key="1">
    <citation type="submission" date="2018-02" db="EMBL/GenBank/DDBJ databases">
        <title>Rhizophora mucronata_Transcriptome.</title>
        <authorList>
            <person name="Meera S.P."/>
            <person name="Sreeshan A."/>
            <person name="Augustine A."/>
        </authorList>
    </citation>
    <scope>NUCLEOTIDE SEQUENCE</scope>
    <source>
        <tissue evidence="2">Leaf</tissue>
    </source>
</reference>
<accession>A0A2P2J7H0</accession>